<dbReference type="InterPro" id="IPR055302">
    <property type="entry name" value="F-box_dom-containing"/>
</dbReference>
<reference evidence="2" key="1">
    <citation type="journal article" date="2013" name="Nat. Commun.">
        <title>Whole-genome sequencing of Oryza brachyantha reveals mechanisms underlying Oryza genome evolution.</title>
        <authorList>
            <person name="Chen J."/>
            <person name="Huang Q."/>
            <person name="Gao D."/>
            <person name="Wang J."/>
            <person name="Lang Y."/>
            <person name="Liu T."/>
            <person name="Li B."/>
            <person name="Bai Z."/>
            <person name="Luis Goicoechea J."/>
            <person name="Liang C."/>
            <person name="Chen C."/>
            <person name="Zhang W."/>
            <person name="Sun S."/>
            <person name="Liao Y."/>
            <person name="Zhang X."/>
            <person name="Yang L."/>
            <person name="Song C."/>
            <person name="Wang M."/>
            <person name="Shi J."/>
            <person name="Liu G."/>
            <person name="Liu J."/>
            <person name="Zhou H."/>
            <person name="Zhou W."/>
            <person name="Yu Q."/>
            <person name="An N."/>
            <person name="Chen Y."/>
            <person name="Cai Q."/>
            <person name="Wang B."/>
            <person name="Liu B."/>
            <person name="Min J."/>
            <person name="Huang Y."/>
            <person name="Wu H."/>
            <person name="Li Z."/>
            <person name="Zhang Y."/>
            <person name="Yin Y."/>
            <person name="Song W."/>
            <person name="Jiang J."/>
            <person name="Jackson S.A."/>
            <person name="Wing R.A."/>
            <person name="Wang J."/>
            <person name="Chen M."/>
        </authorList>
    </citation>
    <scope>NUCLEOTIDE SEQUENCE [LARGE SCALE GENOMIC DNA]</scope>
    <source>
        <strain evidence="2">cv. IRGC 101232</strain>
    </source>
</reference>
<dbReference type="PROSITE" id="PS50181">
    <property type="entry name" value="FBOX"/>
    <property type="match status" value="1"/>
</dbReference>
<dbReference type="EnsemblPlants" id="OB01G31100.1">
    <property type="protein sequence ID" value="OB01G31100.1"/>
    <property type="gene ID" value="OB01G31100"/>
</dbReference>
<dbReference type="Pfam" id="PF24758">
    <property type="entry name" value="LRR_At5g56370"/>
    <property type="match status" value="1"/>
</dbReference>
<dbReference type="InterPro" id="IPR055411">
    <property type="entry name" value="LRR_FXL15/At3g58940/PEG3-like"/>
</dbReference>
<dbReference type="CDD" id="cd22160">
    <property type="entry name" value="F-box_AtFBL13-like"/>
    <property type="match status" value="1"/>
</dbReference>
<evidence type="ECO:0000259" key="1">
    <source>
        <dbReference type="PROSITE" id="PS50181"/>
    </source>
</evidence>
<dbReference type="AlphaFoldDB" id="J3L1K4"/>
<organism evidence="2">
    <name type="scientific">Oryza brachyantha</name>
    <name type="common">malo sina</name>
    <dbReference type="NCBI Taxonomy" id="4533"/>
    <lineage>
        <taxon>Eukaryota</taxon>
        <taxon>Viridiplantae</taxon>
        <taxon>Streptophyta</taxon>
        <taxon>Embryophyta</taxon>
        <taxon>Tracheophyta</taxon>
        <taxon>Spermatophyta</taxon>
        <taxon>Magnoliopsida</taxon>
        <taxon>Liliopsida</taxon>
        <taxon>Poales</taxon>
        <taxon>Poaceae</taxon>
        <taxon>BOP clade</taxon>
        <taxon>Oryzoideae</taxon>
        <taxon>Oryzeae</taxon>
        <taxon>Oryzinae</taxon>
        <taxon>Oryza</taxon>
    </lineage>
</organism>
<feature type="domain" description="F-box" evidence="1">
    <location>
        <begin position="37"/>
        <end position="90"/>
    </location>
</feature>
<dbReference type="Proteomes" id="UP000006038">
    <property type="component" value="Chromosome 1"/>
</dbReference>
<dbReference type="InterPro" id="IPR001810">
    <property type="entry name" value="F-box_dom"/>
</dbReference>
<dbReference type="Gene3D" id="1.20.1280.50">
    <property type="match status" value="1"/>
</dbReference>
<protein>
    <recommendedName>
        <fullName evidence="1">F-box domain-containing protein</fullName>
    </recommendedName>
</protein>
<dbReference type="eggNOG" id="ENOG502R3XN">
    <property type="taxonomic scope" value="Eukaryota"/>
</dbReference>
<dbReference type="Pfam" id="PF00646">
    <property type="entry name" value="F-box"/>
    <property type="match status" value="1"/>
</dbReference>
<dbReference type="Gramene" id="OB01G31100.1">
    <property type="protein sequence ID" value="OB01G31100.1"/>
    <property type="gene ID" value="OB01G31100"/>
</dbReference>
<dbReference type="PANTHER" id="PTHR32141">
    <property type="match status" value="1"/>
</dbReference>
<name>J3L1K4_ORYBR</name>
<evidence type="ECO:0000313" key="2">
    <source>
        <dbReference type="EnsemblPlants" id="OB01G31100.1"/>
    </source>
</evidence>
<accession>J3L1K4</accession>
<proteinExistence type="predicted"/>
<evidence type="ECO:0000313" key="3">
    <source>
        <dbReference type="Proteomes" id="UP000006038"/>
    </source>
</evidence>
<sequence length="440" mass="48081">MAIGTILQLVHSCLPQEPVSATTSLSAAFTSGGGDDEDRISALPDDLLRHIVSSLPIKDAARTSALSSRWRGIWRSVPLVLIDRDLFPQRPHVSGGGASRSIWKTLADAVTCVLASHPGPFPHVRLVSNFMDQHGDALANWLRLLAAKGIGDLVFVNCPWPLDLDLPDSILRCASLRRLYLGVCRFPDTTGHPRGPDVFPHLQELGICHSIMKEKDIEHVLACCPLETFALVAGYCTPSRVPIESHSLRCVMRWWSMFEELAVVDAPCLERLILWGTHAGEDGVIKITIGYAPRLTVLGYLDMGSNALQIGGNTVIKAGVTNVSPTARVPSVKILGIKSHIKKVVFDQFRGGINELEFIKFILERAQMLQKTVFLVDAENLTIVDKATSTLKSLVSTDFASASEECALSMIGRRGGHPALSYRRASDLSLSDPFFVSKEM</sequence>
<dbReference type="SMART" id="SM00256">
    <property type="entry name" value="FBOX"/>
    <property type="match status" value="1"/>
</dbReference>
<dbReference type="PANTHER" id="PTHR32141:SF162">
    <property type="entry name" value="F-BOX DOMAIN-CONTAINING PROTEIN"/>
    <property type="match status" value="1"/>
</dbReference>
<dbReference type="SUPFAM" id="SSF52047">
    <property type="entry name" value="RNI-like"/>
    <property type="match status" value="1"/>
</dbReference>
<dbReference type="HOGENOM" id="CLU_023151_4_2_1"/>
<dbReference type="SUPFAM" id="SSF81383">
    <property type="entry name" value="F-box domain"/>
    <property type="match status" value="1"/>
</dbReference>
<reference evidence="2" key="2">
    <citation type="submission" date="2013-04" db="UniProtKB">
        <authorList>
            <consortium name="EnsemblPlants"/>
        </authorList>
    </citation>
    <scope>IDENTIFICATION</scope>
</reference>
<dbReference type="InterPro" id="IPR036047">
    <property type="entry name" value="F-box-like_dom_sf"/>
</dbReference>
<dbReference type="OMA" id="FPQGPHI"/>
<dbReference type="InterPro" id="IPR053781">
    <property type="entry name" value="F-box_AtFBL13-like"/>
</dbReference>
<keyword evidence="3" id="KW-1185">Reference proteome</keyword>